<comment type="similarity">
    <text evidence="1 5">Belongs to the universal ribosomal protein uL13 family.</text>
</comment>
<sequence length="146" mass="16626">MSKTMSTYMAKEEEIDRKWYVVDLAGKTLGRVASEIAKILRGKHKPIFTPHVDTGDFVVAVNADKVHLSGNKLQNKMRYEHSEYPGGLKSKPYGELLEDKPEEAIELAVKGMLPKNRLGRKMFKKFKVYSGSEHPHEAQQPEELEL</sequence>
<dbReference type="Gene3D" id="3.90.1180.10">
    <property type="entry name" value="Ribosomal protein L13"/>
    <property type="match status" value="1"/>
</dbReference>
<evidence type="ECO:0000256" key="2">
    <source>
        <dbReference type="ARBA" id="ARBA00022980"/>
    </source>
</evidence>
<evidence type="ECO:0000256" key="5">
    <source>
        <dbReference type="HAMAP-Rule" id="MF_01366"/>
    </source>
</evidence>
<evidence type="ECO:0000256" key="4">
    <source>
        <dbReference type="ARBA" id="ARBA00035201"/>
    </source>
</evidence>
<comment type="subunit">
    <text evidence="5">Part of the 50S ribosomal subunit.</text>
</comment>
<dbReference type="EMBL" id="JAFBDQ010000018">
    <property type="protein sequence ID" value="MBM7557802.1"/>
    <property type="molecule type" value="Genomic_DNA"/>
</dbReference>
<dbReference type="GO" id="GO:0006412">
    <property type="term" value="P:translation"/>
    <property type="evidence" value="ECO:0007669"/>
    <property type="project" value="UniProtKB-UniRule"/>
</dbReference>
<dbReference type="PANTHER" id="PTHR11545:SF2">
    <property type="entry name" value="LARGE RIBOSOMAL SUBUNIT PROTEIN UL13M"/>
    <property type="match status" value="1"/>
</dbReference>
<dbReference type="GO" id="GO:0003735">
    <property type="term" value="F:structural constituent of ribosome"/>
    <property type="evidence" value="ECO:0007669"/>
    <property type="project" value="InterPro"/>
</dbReference>
<dbReference type="NCBIfam" id="TIGR01066">
    <property type="entry name" value="rplM_bact"/>
    <property type="match status" value="1"/>
</dbReference>
<dbReference type="GO" id="GO:0022625">
    <property type="term" value="C:cytosolic large ribosomal subunit"/>
    <property type="evidence" value="ECO:0007669"/>
    <property type="project" value="TreeGrafter"/>
</dbReference>
<dbReference type="Proteomes" id="UP000774000">
    <property type="component" value="Unassembled WGS sequence"/>
</dbReference>
<dbReference type="AlphaFoldDB" id="A0A938XQT2"/>
<keyword evidence="3 5" id="KW-0687">Ribonucleoprotein</keyword>
<keyword evidence="7" id="KW-1185">Reference proteome</keyword>
<dbReference type="InterPro" id="IPR005823">
    <property type="entry name" value="Ribosomal_uL13_bac-type"/>
</dbReference>
<organism evidence="6 7">
    <name type="scientific">Halanaerobacter jeridensis</name>
    <dbReference type="NCBI Taxonomy" id="706427"/>
    <lineage>
        <taxon>Bacteria</taxon>
        <taxon>Bacillati</taxon>
        <taxon>Bacillota</taxon>
        <taxon>Clostridia</taxon>
        <taxon>Halanaerobiales</taxon>
        <taxon>Halobacteroidaceae</taxon>
        <taxon>Halanaerobacter</taxon>
    </lineage>
</organism>
<reference evidence="6" key="1">
    <citation type="submission" date="2021-01" db="EMBL/GenBank/DDBJ databases">
        <title>Genomic Encyclopedia of Type Strains, Phase IV (KMG-IV): sequencing the most valuable type-strain genomes for metagenomic binning, comparative biology and taxonomic classification.</title>
        <authorList>
            <person name="Goeker M."/>
        </authorList>
    </citation>
    <scope>NUCLEOTIDE SEQUENCE</scope>
    <source>
        <strain evidence="6">DSM 23230</strain>
    </source>
</reference>
<evidence type="ECO:0000256" key="3">
    <source>
        <dbReference type="ARBA" id="ARBA00023274"/>
    </source>
</evidence>
<dbReference type="FunFam" id="3.90.1180.10:FF:000001">
    <property type="entry name" value="50S ribosomal protein L13"/>
    <property type="match status" value="1"/>
</dbReference>
<dbReference type="SUPFAM" id="SSF52161">
    <property type="entry name" value="Ribosomal protein L13"/>
    <property type="match status" value="1"/>
</dbReference>
<evidence type="ECO:0000256" key="1">
    <source>
        <dbReference type="ARBA" id="ARBA00006227"/>
    </source>
</evidence>
<evidence type="ECO:0000313" key="6">
    <source>
        <dbReference type="EMBL" id="MBM7557802.1"/>
    </source>
</evidence>
<dbReference type="PANTHER" id="PTHR11545">
    <property type="entry name" value="RIBOSOMAL PROTEIN L13"/>
    <property type="match status" value="1"/>
</dbReference>
<proteinExistence type="inferred from homology"/>
<dbReference type="InterPro" id="IPR036899">
    <property type="entry name" value="Ribosomal_uL13_sf"/>
</dbReference>
<accession>A0A938XQT2</accession>
<dbReference type="InterPro" id="IPR005822">
    <property type="entry name" value="Ribosomal_uL13"/>
</dbReference>
<dbReference type="GO" id="GO:0017148">
    <property type="term" value="P:negative regulation of translation"/>
    <property type="evidence" value="ECO:0007669"/>
    <property type="project" value="TreeGrafter"/>
</dbReference>
<gene>
    <name evidence="5" type="primary">rplM</name>
    <name evidence="6" type="ORF">JOC47_002668</name>
</gene>
<dbReference type="GO" id="GO:0003729">
    <property type="term" value="F:mRNA binding"/>
    <property type="evidence" value="ECO:0007669"/>
    <property type="project" value="UniProtKB-ARBA"/>
</dbReference>
<dbReference type="Pfam" id="PF00572">
    <property type="entry name" value="Ribosomal_L13"/>
    <property type="match status" value="1"/>
</dbReference>
<dbReference type="CDD" id="cd00392">
    <property type="entry name" value="Ribosomal_L13"/>
    <property type="match status" value="1"/>
</dbReference>
<dbReference type="HAMAP" id="MF_01366">
    <property type="entry name" value="Ribosomal_uL13"/>
    <property type="match status" value="1"/>
</dbReference>
<dbReference type="PIRSF" id="PIRSF002181">
    <property type="entry name" value="Ribosomal_L13"/>
    <property type="match status" value="1"/>
</dbReference>
<comment type="function">
    <text evidence="5">This protein is one of the early assembly proteins of the 50S ribosomal subunit, although it is not seen to bind rRNA by itself. It is important during the early stages of 50S assembly.</text>
</comment>
<name>A0A938XQT2_9FIRM</name>
<protein>
    <recommendedName>
        <fullName evidence="4 5">Large ribosomal subunit protein uL13</fullName>
    </recommendedName>
</protein>
<evidence type="ECO:0000313" key="7">
    <source>
        <dbReference type="Proteomes" id="UP000774000"/>
    </source>
</evidence>
<comment type="caution">
    <text evidence="6">The sequence shown here is derived from an EMBL/GenBank/DDBJ whole genome shotgun (WGS) entry which is preliminary data.</text>
</comment>
<keyword evidence="2 5" id="KW-0689">Ribosomal protein</keyword>
<dbReference type="RefSeq" id="WP_275579435.1">
    <property type="nucleotide sequence ID" value="NZ_JAFBDQ010000018.1"/>
</dbReference>